<reference evidence="2 3" key="1">
    <citation type="journal article" date="2019" name="ACS Chem. Biol.">
        <title>Identification and Mobilization of a Cryptic Antibiotic Biosynthesis Gene Locus from a Human-Pathogenic Nocardia Isolate.</title>
        <authorList>
            <person name="Herisse M."/>
            <person name="Ishida K."/>
            <person name="Porter J.L."/>
            <person name="Howden B."/>
            <person name="Hertweck C."/>
            <person name="Stinear T.P."/>
            <person name="Pidot S.J."/>
        </authorList>
    </citation>
    <scope>NUCLEOTIDE SEQUENCE [LARGE SCALE GENOMIC DNA]</scope>
    <source>
        <strain evidence="2 3">AUSMDU00012715</strain>
    </source>
</reference>
<protein>
    <submittedName>
        <fullName evidence="2">DUF4192 family protein</fullName>
    </submittedName>
</protein>
<organism evidence="2 3">
    <name type="scientific">Nocardia terpenica</name>
    <dbReference type="NCBI Taxonomy" id="455432"/>
    <lineage>
        <taxon>Bacteria</taxon>
        <taxon>Bacillati</taxon>
        <taxon>Actinomycetota</taxon>
        <taxon>Actinomycetes</taxon>
        <taxon>Mycobacteriales</taxon>
        <taxon>Nocardiaceae</taxon>
        <taxon>Nocardia</taxon>
    </lineage>
</organism>
<accession>A0A6G9YYX7</accession>
<dbReference type="EMBL" id="CP046173">
    <property type="protein sequence ID" value="QIS18023.1"/>
    <property type="molecule type" value="Genomic_DNA"/>
</dbReference>
<dbReference type="Pfam" id="PF13830">
    <property type="entry name" value="DUF4192"/>
    <property type="match status" value="1"/>
</dbReference>
<evidence type="ECO:0000313" key="2">
    <source>
        <dbReference type="EMBL" id="QIS18023.1"/>
    </source>
</evidence>
<feature type="compositionally biased region" description="Pro residues" evidence="1">
    <location>
        <begin position="21"/>
        <end position="30"/>
    </location>
</feature>
<feature type="region of interest" description="Disordered" evidence="1">
    <location>
        <begin position="64"/>
        <end position="83"/>
    </location>
</feature>
<evidence type="ECO:0000313" key="3">
    <source>
        <dbReference type="Proteomes" id="UP000500953"/>
    </source>
</evidence>
<feature type="region of interest" description="Disordered" evidence="1">
    <location>
        <begin position="1"/>
        <end position="38"/>
    </location>
</feature>
<dbReference type="AlphaFoldDB" id="A0A6G9YYX7"/>
<gene>
    <name evidence="2" type="ORF">F6W96_06635</name>
</gene>
<evidence type="ECO:0000256" key="1">
    <source>
        <dbReference type="SAM" id="MobiDB-lite"/>
    </source>
</evidence>
<name>A0A6G9YYX7_9NOCA</name>
<feature type="region of interest" description="Disordered" evidence="1">
    <location>
        <begin position="193"/>
        <end position="224"/>
    </location>
</feature>
<proteinExistence type="predicted"/>
<sequence length="240" mass="25536">MDPGRHGGACSVPPRLASFPTPKPHPPPSSPSCAGKQIHRSKEALEDLVRPDTAIADKVRKILSGRATHDSGPTSSKGSSDDLVQQRRAQVSWLLRCIDVVASNSTPTPTAIARCAVALRDEAVRDCILTLADTSKASAAQQLWAYLSRALPDPDRAQASALLAYHAYTMADGPLTLDNGLAYGARYPRHLTSATPVEESNRAQRPGRGRYTVSADDVSAATQPSAVAVPGDLRRRRCPG</sequence>
<dbReference type="Proteomes" id="UP000500953">
    <property type="component" value="Chromosome"/>
</dbReference>
<dbReference type="InterPro" id="IPR025447">
    <property type="entry name" value="DUF4192"/>
</dbReference>